<protein>
    <submittedName>
        <fullName evidence="2">TfoX/Sxy family protein</fullName>
    </submittedName>
</protein>
<dbReference type="InterPro" id="IPR007077">
    <property type="entry name" value="TfoX_C"/>
</dbReference>
<organism evidence="2 3">
    <name type="scientific">Zongyangia hominis</name>
    <dbReference type="NCBI Taxonomy" id="2763677"/>
    <lineage>
        <taxon>Bacteria</taxon>
        <taxon>Bacillati</taxon>
        <taxon>Bacillota</taxon>
        <taxon>Clostridia</taxon>
        <taxon>Eubacteriales</taxon>
        <taxon>Oscillospiraceae</taxon>
        <taxon>Zongyangia</taxon>
    </lineage>
</organism>
<dbReference type="Pfam" id="PF04994">
    <property type="entry name" value="TfoX_C"/>
    <property type="match status" value="1"/>
</dbReference>
<dbReference type="PANTHER" id="PTHR36121">
    <property type="entry name" value="PROTEIN SXY"/>
    <property type="match status" value="1"/>
</dbReference>
<name>A0A926EE20_9FIRM</name>
<feature type="domain" description="TfoX C-terminal" evidence="1">
    <location>
        <begin position="2"/>
        <end position="78"/>
    </location>
</feature>
<dbReference type="EMBL" id="JACRTC010000003">
    <property type="protein sequence ID" value="MBC8570396.1"/>
    <property type="molecule type" value="Genomic_DNA"/>
</dbReference>
<evidence type="ECO:0000313" key="3">
    <source>
        <dbReference type="Proteomes" id="UP000660861"/>
    </source>
</evidence>
<dbReference type="Gene3D" id="1.10.150.20">
    <property type="entry name" value="5' to 3' exonuclease, C-terminal subdomain"/>
    <property type="match status" value="1"/>
</dbReference>
<sequence length="83" mass="9298">MASLKELPNIGPVLEEKLREVGIDTPKALRETGSREAFVRIRLKDPTACLHMLSALEGAVRGIPKKELPQDVRQELKTFFNSL</sequence>
<evidence type="ECO:0000313" key="2">
    <source>
        <dbReference type="EMBL" id="MBC8570396.1"/>
    </source>
</evidence>
<accession>A0A926EE20</accession>
<comment type="caution">
    <text evidence="2">The sequence shown here is derived from an EMBL/GenBank/DDBJ whole genome shotgun (WGS) entry which is preliminary data.</text>
</comment>
<dbReference type="PANTHER" id="PTHR36121:SF1">
    <property type="entry name" value="PROTEIN SXY"/>
    <property type="match status" value="1"/>
</dbReference>
<reference evidence="2" key="1">
    <citation type="submission" date="2020-08" db="EMBL/GenBank/DDBJ databases">
        <title>Genome public.</title>
        <authorList>
            <person name="Liu C."/>
            <person name="Sun Q."/>
        </authorList>
    </citation>
    <scope>NUCLEOTIDE SEQUENCE</scope>
    <source>
        <strain evidence="2">NSJ-54</strain>
    </source>
</reference>
<dbReference type="RefSeq" id="WP_262397492.1">
    <property type="nucleotide sequence ID" value="NZ_JACRTC010000003.1"/>
</dbReference>
<dbReference type="Proteomes" id="UP000660861">
    <property type="component" value="Unassembled WGS sequence"/>
</dbReference>
<dbReference type="InterPro" id="IPR047525">
    <property type="entry name" value="TfoX-like"/>
</dbReference>
<keyword evidence="3" id="KW-1185">Reference proteome</keyword>
<dbReference type="AlphaFoldDB" id="A0A926EE20"/>
<gene>
    <name evidence="2" type="ORF">H8709_06080</name>
</gene>
<proteinExistence type="predicted"/>
<evidence type="ECO:0000259" key="1">
    <source>
        <dbReference type="Pfam" id="PF04994"/>
    </source>
</evidence>